<dbReference type="SUPFAM" id="SSF54160">
    <property type="entry name" value="Chromo domain-like"/>
    <property type="match status" value="2"/>
</dbReference>
<feature type="region of interest" description="Disordered" evidence="4">
    <location>
        <begin position="1"/>
        <end position="55"/>
    </location>
</feature>
<protein>
    <recommendedName>
        <fullName evidence="5">Chromo domain-containing protein</fullName>
    </recommendedName>
</protein>
<sequence length="245" mass="27829">MPPHIESSDEESVGEAIPFHSKEDEETKPIKDDEKDDQNGEEDEEDEAEDDDEDVYVVERVVGHSFDKKGKLQFEVKWKGYDDPSDMTVEPEENLLDGAQEALEEYFKKIGGRPEKPTKKRKSLADKASSTPDKPTKRGRKPSSIKVGTSDQESSPENTDWAPPTGDWGKELSCISTVLRDPDGDGLVAYLEWKNGRKSRAPIQTCYERCPQMMLKFYEQHLLQHHDLHRARIYITAYLGAADVT</sequence>
<dbReference type="CDD" id="cd00024">
    <property type="entry name" value="CD_CSD"/>
    <property type="match status" value="1"/>
</dbReference>
<gene>
    <name evidence="6" type="ORF">A7C99_6176</name>
</gene>
<feature type="compositionally biased region" description="Basic and acidic residues" evidence="4">
    <location>
        <begin position="106"/>
        <end position="117"/>
    </location>
</feature>
<dbReference type="GO" id="GO:0005634">
    <property type="term" value="C:nucleus"/>
    <property type="evidence" value="ECO:0007669"/>
    <property type="project" value="UniProtKB-SubCell"/>
</dbReference>
<dbReference type="PROSITE" id="PS50013">
    <property type="entry name" value="CHROMO_2"/>
    <property type="match status" value="1"/>
</dbReference>
<evidence type="ECO:0000313" key="7">
    <source>
        <dbReference type="Proteomes" id="UP000243015"/>
    </source>
</evidence>
<dbReference type="SMART" id="SM00300">
    <property type="entry name" value="ChSh"/>
    <property type="match status" value="1"/>
</dbReference>
<dbReference type="Gene3D" id="2.40.50.40">
    <property type="match status" value="2"/>
</dbReference>
<feature type="compositionally biased region" description="Polar residues" evidence="4">
    <location>
        <begin position="146"/>
        <end position="158"/>
    </location>
</feature>
<feature type="compositionally biased region" description="Basic and acidic residues" evidence="4">
    <location>
        <begin position="20"/>
        <end position="33"/>
    </location>
</feature>
<feature type="compositionally biased region" description="Basic and acidic residues" evidence="4">
    <location>
        <begin position="73"/>
        <end position="82"/>
    </location>
</feature>
<evidence type="ECO:0000313" key="6">
    <source>
        <dbReference type="EMBL" id="OAL63774.1"/>
    </source>
</evidence>
<dbReference type="SMART" id="SM00298">
    <property type="entry name" value="CHROMO"/>
    <property type="match status" value="1"/>
</dbReference>
<dbReference type="InterPro" id="IPR000953">
    <property type="entry name" value="Chromo/chromo_shadow_dom"/>
</dbReference>
<accession>A0A178EUL2</accession>
<dbReference type="Pfam" id="PF01393">
    <property type="entry name" value="Chromo_shadow"/>
    <property type="match status" value="1"/>
</dbReference>
<organism evidence="6 7">
    <name type="scientific">Trichophyton rubrum</name>
    <name type="common">Athlete's foot fungus</name>
    <name type="synonym">Epidermophyton rubrum</name>
    <dbReference type="NCBI Taxonomy" id="5551"/>
    <lineage>
        <taxon>Eukaryota</taxon>
        <taxon>Fungi</taxon>
        <taxon>Dikarya</taxon>
        <taxon>Ascomycota</taxon>
        <taxon>Pezizomycotina</taxon>
        <taxon>Eurotiomycetes</taxon>
        <taxon>Eurotiomycetidae</taxon>
        <taxon>Onygenales</taxon>
        <taxon>Arthrodermataceae</taxon>
        <taxon>Trichophyton</taxon>
    </lineage>
</organism>
<dbReference type="EMBL" id="LHPM01000018">
    <property type="protein sequence ID" value="OAL63774.1"/>
    <property type="molecule type" value="Genomic_DNA"/>
</dbReference>
<comment type="caution">
    <text evidence="6">The sequence shown here is derived from an EMBL/GenBank/DDBJ whole genome shotgun (WGS) entry which is preliminary data.</text>
</comment>
<comment type="subunit">
    <text evidence="2">Component of the NuA4 histone acetyltransferase complex.</text>
</comment>
<dbReference type="VEuPathDB" id="FungiDB:TERG_00052"/>
<feature type="region of interest" description="Disordered" evidence="4">
    <location>
        <begin position="106"/>
        <end position="168"/>
    </location>
</feature>
<dbReference type="InterPro" id="IPR008251">
    <property type="entry name" value="Chromo_shadow_dom"/>
</dbReference>
<proteinExistence type="predicted"/>
<feature type="compositionally biased region" description="Acidic residues" evidence="4">
    <location>
        <begin position="83"/>
        <end position="93"/>
    </location>
</feature>
<feature type="region of interest" description="Disordered" evidence="4">
    <location>
        <begin position="73"/>
        <end position="93"/>
    </location>
</feature>
<dbReference type="Pfam" id="PF00385">
    <property type="entry name" value="Chromo"/>
    <property type="match status" value="1"/>
</dbReference>
<dbReference type="InterPro" id="IPR016197">
    <property type="entry name" value="Chromo-like_dom_sf"/>
</dbReference>
<name>A0A178EUL2_TRIRU</name>
<evidence type="ECO:0000256" key="3">
    <source>
        <dbReference type="ARBA" id="ARBA00023242"/>
    </source>
</evidence>
<evidence type="ECO:0000256" key="2">
    <source>
        <dbReference type="ARBA" id="ARBA00011353"/>
    </source>
</evidence>
<dbReference type="Proteomes" id="UP000243015">
    <property type="component" value="Unassembled WGS sequence"/>
</dbReference>
<dbReference type="PANTHER" id="PTHR22812">
    <property type="entry name" value="CHROMOBOX PROTEIN"/>
    <property type="match status" value="1"/>
</dbReference>
<dbReference type="InterPro" id="IPR051219">
    <property type="entry name" value="Heterochromatin_chromo-domain"/>
</dbReference>
<evidence type="ECO:0000259" key="5">
    <source>
        <dbReference type="PROSITE" id="PS50013"/>
    </source>
</evidence>
<feature type="domain" description="Chromo" evidence="5">
    <location>
        <begin position="56"/>
        <end position="118"/>
    </location>
</feature>
<dbReference type="InterPro" id="IPR023780">
    <property type="entry name" value="Chromo_domain"/>
</dbReference>
<evidence type="ECO:0000256" key="4">
    <source>
        <dbReference type="SAM" id="MobiDB-lite"/>
    </source>
</evidence>
<keyword evidence="3" id="KW-0539">Nucleus</keyword>
<dbReference type="AlphaFoldDB" id="A0A178EUL2"/>
<reference evidence="6 7" key="1">
    <citation type="submission" date="2016-05" db="EMBL/GenBank/DDBJ databases">
        <title>Genome sequencing of Trichophyton rubrum CMCC(F)T1i isolated from hair.</title>
        <authorList>
            <person name="Zhan P."/>
            <person name="Tao Y."/>
            <person name="Liu W."/>
        </authorList>
    </citation>
    <scope>NUCLEOTIDE SEQUENCE [LARGE SCALE GENOMIC DNA]</scope>
    <source>
        <strain evidence="7">CMCC(F)T1i</strain>
    </source>
</reference>
<feature type="compositionally biased region" description="Acidic residues" evidence="4">
    <location>
        <begin position="34"/>
        <end position="55"/>
    </location>
</feature>
<dbReference type="GO" id="GO:0006338">
    <property type="term" value="P:chromatin remodeling"/>
    <property type="evidence" value="ECO:0007669"/>
    <property type="project" value="UniProtKB-ARBA"/>
</dbReference>
<evidence type="ECO:0000256" key="1">
    <source>
        <dbReference type="ARBA" id="ARBA00004123"/>
    </source>
</evidence>
<comment type="subcellular location">
    <subcellularLocation>
        <location evidence="1">Nucleus</location>
    </subcellularLocation>
</comment>